<organism evidence="1">
    <name type="scientific">Anguilla anguilla</name>
    <name type="common">European freshwater eel</name>
    <name type="synonym">Muraena anguilla</name>
    <dbReference type="NCBI Taxonomy" id="7936"/>
    <lineage>
        <taxon>Eukaryota</taxon>
        <taxon>Metazoa</taxon>
        <taxon>Chordata</taxon>
        <taxon>Craniata</taxon>
        <taxon>Vertebrata</taxon>
        <taxon>Euteleostomi</taxon>
        <taxon>Actinopterygii</taxon>
        <taxon>Neopterygii</taxon>
        <taxon>Teleostei</taxon>
        <taxon>Anguilliformes</taxon>
        <taxon>Anguillidae</taxon>
        <taxon>Anguilla</taxon>
    </lineage>
</organism>
<reference evidence="1" key="2">
    <citation type="journal article" date="2015" name="Fish Shellfish Immunol.">
        <title>Early steps in the European eel (Anguilla anguilla)-Vibrio vulnificus interaction in the gills: Role of the RtxA13 toxin.</title>
        <authorList>
            <person name="Callol A."/>
            <person name="Pajuelo D."/>
            <person name="Ebbesson L."/>
            <person name="Teles M."/>
            <person name="MacKenzie S."/>
            <person name="Amaro C."/>
        </authorList>
    </citation>
    <scope>NUCLEOTIDE SEQUENCE</scope>
</reference>
<protein>
    <submittedName>
        <fullName evidence="1">Uncharacterized protein</fullName>
    </submittedName>
</protein>
<dbReference type="EMBL" id="GBXM01028646">
    <property type="protein sequence ID" value="JAH79931.1"/>
    <property type="molecule type" value="Transcribed_RNA"/>
</dbReference>
<evidence type="ECO:0000313" key="1">
    <source>
        <dbReference type="EMBL" id="JAH79931.1"/>
    </source>
</evidence>
<sequence>MCTLFFFVVKKTLRIFKNLLVFQPLAGYRGQTLGLK</sequence>
<name>A0A0E9VPH5_ANGAN</name>
<reference evidence="1" key="1">
    <citation type="submission" date="2014-11" db="EMBL/GenBank/DDBJ databases">
        <authorList>
            <person name="Amaro Gonzalez C."/>
        </authorList>
    </citation>
    <scope>NUCLEOTIDE SEQUENCE</scope>
</reference>
<accession>A0A0E9VPH5</accession>
<proteinExistence type="predicted"/>
<dbReference type="AlphaFoldDB" id="A0A0E9VPH5"/>